<protein>
    <submittedName>
        <fullName evidence="1">Uncharacterized protein</fullName>
    </submittedName>
</protein>
<dbReference type="AlphaFoldDB" id="A0A4Y2K376"/>
<accession>A0A4Y2K376</accession>
<comment type="caution">
    <text evidence="1">The sequence shown here is derived from an EMBL/GenBank/DDBJ whole genome shotgun (WGS) entry which is preliminary data.</text>
</comment>
<name>A0A4Y2K376_ARAVE</name>
<dbReference type="EMBL" id="BGPR01004132">
    <property type="protein sequence ID" value="GBM96299.1"/>
    <property type="molecule type" value="Genomic_DNA"/>
</dbReference>
<evidence type="ECO:0000313" key="1">
    <source>
        <dbReference type="EMBL" id="GBM96299.1"/>
    </source>
</evidence>
<sequence>MNLDFQDISQIIKKRFSVDRHLGRCLLSSGERFSLKNLFGHSRGLQNRRGKYDLERQRSWEQHESMLPEFGAVTPMDCRIMISRCRTVLFAAFLFFLNLNKESIAKFTQELSCWSQTK</sequence>
<gene>
    <name evidence="1" type="ORF">AVEN_63271_1</name>
</gene>
<reference evidence="1 2" key="1">
    <citation type="journal article" date="2019" name="Sci. Rep.">
        <title>Orb-weaving spider Araneus ventricosus genome elucidates the spidroin gene catalogue.</title>
        <authorList>
            <person name="Kono N."/>
            <person name="Nakamura H."/>
            <person name="Ohtoshi R."/>
            <person name="Moran D.A.P."/>
            <person name="Shinohara A."/>
            <person name="Yoshida Y."/>
            <person name="Fujiwara M."/>
            <person name="Mori M."/>
            <person name="Tomita M."/>
            <person name="Arakawa K."/>
        </authorList>
    </citation>
    <scope>NUCLEOTIDE SEQUENCE [LARGE SCALE GENOMIC DNA]</scope>
</reference>
<keyword evidence="2" id="KW-1185">Reference proteome</keyword>
<evidence type="ECO:0000313" key="2">
    <source>
        <dbReference type="Proteomes" id="UP000499080"/>
    </source>
</evidence>
<proteinExistence type="predicted"/>
<dbReference type="Proteomes" id="UP000499080">
    <property type="component" value="Unassembled WGS sequence"/>
</dbReference>
<organism evidence="1 2">
    <name type="scientific">Araneus ventricosus</name>
    <name type="common">Orbweaver spider</name>
    <name type="synonym">Epeira ventricosa</name>
    <dbReference type="NCBI Taxonomy" id="182803"/>
    <lineage>
        <taxon>Eukaryota</taxon>
        <taxon>Metazoa</taxon>
        <taxon>Ecdysozoa</taxon>
        <taxon>Arthropoda</taxon>
        <taxon>Chelicerata</taxon>
        <taxon>Arachnida</taxon>
        <taxon>Araneae</taxon>
        <taxon>Araneomorphae</taxon>
        <taxon>Entelegynae</taxon>
        <taxon>Araneoidea</taxon>
        <taxon>Araneidae</taxon>
        <taxon>Araneus</taxon>
    </lineage>
</organism>